<gene>
    <name evidence="1" type="ORF">CIG21_01730</name>
</gene>
<comment type="caution">
    <text evidence="1">The sequence shown here is derived from an EMBL/GenBank/DDBJ whole genome shotgun (WGS) entry which is preliminary data.</text>
</comment>
<dbReference type="Proteomes" id="UP000215771">
    <property type="component" value="Unassembled WGS sequence"/>
</dbReference>
<evidence type="ECO:0000313" key="2">
    <source>
        <dbReference type="Proteomes" id="UP000215771"/>
    </source>
</evidence>
<evidence type="ECO:0000313" key="1">
    <source>
        <dbReference type="EMBL" id="PAJ70928.1"/>
    </source>
</evidence>
<sequence>MPRPDPRRPRDGQIDLFEDVPLKAPDKLTRGRHSDAMDVAIAAARERDLVDEIDKGLLTVLRSGAWALDSLESSDHHYGIAKLINPMVDALREARMTPDSRQAASDDAVATLLEELNADDDAATSHAENAR</sequence>
<organism evidence="1 2">
    <name type="scientific">Corynebacterium hadale</name>
    <dbReference type="NCBI Taxonomy" id="2026255"/>
    <lineage>
        <taxon>Bacteria</taxon>
        <taxon>Bacillati</taxon>
        <taxon>Actinomycetota</taxon>
        <taxon>Actinomycetes</taxon>
        <taxon>Mycobacteriales</taxon>
        <taxon>Corynebacteriaceae</taxon>
        <taxon>Corynebacterium</taxon>
    </lineage>
</organism>
<dbReference type="RefSeq" id="WP_095275394.1">
    <property type="nucleotide sequence ID" value="NZ_CP047655.1"/>
</dbReference>
<accession>A0A269PG27</accession>
<reference evidence="1 2" key="1">
    <citation type="submission" date="2017-08" db="EMBL/GenBank/DDBJ databases">
        <authorList>
            <person name="de Groot N.N."/>
        </authorList>
    </citation>
    <scope>NUCLEOTIDE SEQUENCE [LARGE SCALE GENOMIC DNA]</scope>
    <source>
        <strain evidence="1 2">NBT06-6</strain>
    </source>
</reference>
<dbReference type="AlphaFoldDB" id="A0A269PG27"/>
<name>A0A269PG27_9CORY</name>
<protein>
    <submittedName>
        <fullName evidence="1">Uncharacterized protein</fullName>
    </submittedName>
</protein>
<proteinExistence type="predicted"/>
<dbReference type="EMBL" id="NQMQ01000002">
    <property type="protein sequence ID" value="PAJ70928.1"/>
    <property type="molecule type" value="Genomic_DNA"/>
</dbReference>